<dbReference type="InterPro" id="IPR003018">
    <property type="entry name" value="GAF"/>
</dbReference>
<dbReference type="InterPro" id="IPR003594">
    <property type="entry name" value="HATPase_dom"/>
</dbReference>
<dbReference type="SMART" id="SM00065">
    <property type="entry name" value="GAF"/>
    <property type="match status" value="1"/>
</dbReference>
<feature type="transmembrane region" description="Helical" evidence="13">
    <location>
        <begin position="17"/>
        <end position="39"/>
    </location>
</feature>
<evidence type="ECO:0000256" key="1">
    <source>
        <dbReference type="ARBA" id="ARBA00000085"/>
    </source>
</evidence>
<evidence type="ECO:0000256" key="8">
    <source>
        <dbReference type="ARBA" id="ARBA00022777"/>
    </source>
</evidence>
<evidence type="ECO:0000256" key="6">
    <source>
        <dbReference type="ARBA" id="ARBA00022692"/>
    </source>
</evidence>
<proteinExistence type="predicted"/>
<dbReference type="GO" id="GO:0005524">
    <property type="term" value="F:ATP binding"/>
    <property type="evidence" value="ECO:0007669"/>
    <property type="project" value="UniProtKB-KW"/>
</dbReference>
<dbReference type="InterPro" id="IPR038318">
    <property type="entry name" value="KdpD_sf"/>
</dbReference>
<evidence type="ECO:0000256" key="13">
    <source>
        <dbReference type="SAM" id="Phobius"/>
    </source>
</evidence>
<dbReference type="CDD" id="cd16917">
    <property type="entry name" value="HATPase_UhpB-NarQ-NarX-like"/>
    <property type="match status" value="1"/>
</dbReference>
<evidence type="ECO:0000259" key="14">
    <source>
        <dbReference type="SMART" id="SM00065"/>
    </source>
</evidence>
<keyword evidence="10 13" id="KW-1133">Transmembrane helix</keyword>
<evidence type="ECO:0000256" key="7">
    <source>
        <dbReference type="ARBA" id="ARBA00022741"/>
    </source>
</evidence>
<keyword evidence="7" id="KW-0547">Nucleotide-binding</keyword>
<dbReference type="EMBL" id="BMPI01000028">
    <property type="protein sequence ID" value="GGM45715.1"/>
    <property type="molecule type" value="Genomic_DNA"/>
</dbReference>
<comment type="catalytic activity">
    <reaction evidence="1">
        <text>ATP + protein L-histidine = ADP + protein N-phospho-L-histidine.</text>
        <dbReference type="EC" id="2.7.13.3"/>
    </reaction>
</comment>
<dbReference type="Pfam" id="PF13493">
    <property type="entry name" value="DUF4118"/>
    <property type="match status" value="1"/>
</dbReference>
<dbReference type="Proteomes" id="UP000642070">
    <property type="component" value="Unassembled WGS sequence"/>
</dbReference>
<evidence type="ECO:0000256" key="11">
    <source>
        <dbReference type="ARBA" id="ARBA00023012"/>
    </source>
</evidence>
<comment type="subcellular location">
    <subcellularLocation>
        <location evidence="2">Membrane</location>
        <topology evidence="2">Multi-pass membrane protein</topology>
    </subcellularLocation>
</comment>
<accession>A0A917TYT9</accession>
<keyword evidence="17" id="KW-1185">Reference proteome</keyword>
<keyword evidence="8" id="KW-0418">Kinase</keyword>
<dbReference type="InterPro" id="IPR011712">
    <property type="entry name" value="Sig_transdc_His_kin_sub3_dim/P"/>
</dbReference>
<protein>
    <recommendedName>
        <fullName evidence="3">histidine kinase</fullName>
        <ecNumber evidence="3">2.7.13.3</ecNumber>
    </recommendedName>
</protein>
<reference evidence="16" key="1">
    <citation type="journal article" date="2014" name="Int. J. Syst. Evol. Microbiol.">
        <title>Complete genome sequence of Corynebacterium casei LMG S-19264T (=DSM 44701T), isolated from a smear-ripened cheese.</title>
        <authorList>
            <consortium name="US DOE Joint Genome Institute (JGI-PGF)"/>
            <person name="Walter F."/>
            <person name="Albersmeier A."/>
            <person name="Kalinowski J."/>
            <person name="Ruckert C."/>
        </authorList>
    </citation>
    <scope>NUCLEOTIDE SEQUENCE</scope>
    <source>
        <strain evidence="16">JCM 19831</strain>
    </source>
</reference>
<evidence type="ECO:0000256" key="12">
    <source>
        <dbReference type="ARBA" id="ARBA00023136"/>
    </source>
</evidence>
<dbReference type="SMART" id="SM00387">
    <property type="entry name" value="HATPase_c"/>
    <property type="match status" value="1"/>
</dbReference>
<dbReference type="InterPro" id="IPR036890">
    <property type="entry name" value="HATPase_C_sf"/>
</dbReference>
<sequence>MPAHLVAWLVRPKPPPLALGIIVGALLVAVETLLVYSLGFVASRGALAMMFLLGVLAISVVWGMWLAVAVAVASVATYNIFYVPPVRRLDITHSREWVELAVFLAVAVLASAMAQLARARAVESVERRREADLLADLSRLMLSAGDPRSVLPEVSHRLARALHLPFATIELDSVPGDERQIAFPLRYGSRTGTLLVPAGLPELTLRRLRDRVTPPLATLLAAASEREDMSSSLRELATEQASLRRLAVLVAHGAPPGDVVATVAAETAALLEADATRLLRSEAPGTVTVIAEHGTPGLQPLLGQRLPVDGGVVEQVLRTSRPARADSYDDRDGTLADLARREGFSSSVCAPIVVEGQAWGALVVLWSRRAPPPGTEARLAEFAELVATAVANTESRTELKASRARIVLAADAARRRFERDLHDGVQQRLVSVGLELRAAEELVPNESGELKAQLGRTSESLATAFKDVQEISRGLHPAVLSQGGLTSALKALARRSPIAVTLHTGPKRPLPSSVEVAAYYVVSEALTNAAKHAHASAIDINVDSAVDDGTAQEKLVLSIRDNGVGGADPTRGSGLVGLNDRVEALGGQLRLTSPAGHGTSLLVTLPTEIDDEPVGRA</sequence>
<dbReference type="PANTHER" id="PTHR24421:SF10">
    <property type="entry name" value="NITRATE_NITRITE SENSOR PROTEIN NARQ"/>
    <property type="match status" value="1"/>
</dbReference>
<dbReference type="SUPFAM" id="SSF55781">
    <property type="entry name" value="GAF domain-like"/>
    <property type="match status" value="1"/>
</dbReference>
<dbReference type="Gene3D" id="3.30.565.10">
    <property type="entry name" value="Histidine kinase-like ATPase, C-terminal domain"/>
    <property type="match status" value="1"/>
</dbReference>
<dbReference type="PANTHER" id="PTHR24421">
    <property type="entry name" value="NITRATE/NITRITE SENSOR PROTEIN NARX-RELATED"/>
    <property type="match status" value="1"/>
</dbReference>
<keyword evidence="6 13" id="KW-0812">Transmembrane</keyword>
<organism evidence="16 17">
    <name type="scientific">Dactylosporangium sucinum</name>
    <dbReference type="NCBI Taxonomy" id="1424081"/>
    <lineage>
        <taxon>Bacteria</taxon>
        <taxon>Bacillati</taxon>
        <taxon>Actinomycetota</taxon>
        <taxon>Actinomycetes</taxon>
        <taxon>Micromonosporales</taxon>
        <taxon>Micromonosporaceae</taxon>
        <taxon>Dactylosporangium</taxon>
    </lineage>
</organism>
<dbReference type="InterPro" id="IPR029016">
    <property type="entry name" value="GAF-like_dom_sf"/>
</dbReference>
<evidence type="ECO:0000256" key="3">
    <source>
        <dbReference type="ARBA" id="ARBA00012438"/>
    </source>
</evidence>
<dbReference type="InterPro" id="IPR025201">
    <property type="entry name" value="KdpD_TM"/>
</dbReference>
<keyword evidence="12 13" id="KW-0472">Membrane</keyword>
<name>A0A917TYT9_9ACTN</name>
<dbReference type="EC" id="2.7.13.3" evidence="3"/>
<evidence type="ECO:0000256" key="5">
    <source>
        <dbReference type="ARBA" id="ARBA00022679"/>
    </source>
</evidence>
<evidence type="ECO:0000313" key="17">
    <source>
        <dbReference type="Proteomes" id="UP000642070"/>
    </source>
</evidence>
<evidence type="ECO:0000313" key="16">
    <source>
        <dbReference type="EMBL" id="GGM45715.1"/>
    </source>
</evidence>
<dbReference type="AlphaFoldDB" id="A0A917TYT9"/>
<reference evidence="16" key="2">
    <citation type="submission" date="2020-09" db="EMBL/GenBank/DDBJ databases">
        <authorList>
            <person name="Sun Q."/>
            <person name="Ohkuma M."/>
        </authorList>
    </citation>
    <scope>NUCLEOTIDE SEQUENCE</scope>
    <source>
        <strain evidence="16">JCM 19831</strain>
    </source>
</reference>
<comment type="caution">
    <text evidence="16">The sequence shown here is derived from an EMBL/GenBank/DDBJ whole genome shotgun (WGS) entry which is preliminary data.</text>
</comment>
<keyword evidence="9" id="KW-0067">ATP-binding</keyword>
<gene>
    <name evidence="16" type="ORF">GCM10007977_054210</name>
</gene>
<dbReference type="Gene3D" id="1.20.5.1930">
    <property type="match status" value="1"/>
</dbReference>
<keyword evidence="4" id="KW-0597">Phosphoprotein</keyword>
<dbReference type="GO" id="GO:0000155">
    <property type="term" value="F:phosphorelay sensor kinase activity"/>
    <property type="evidence" value="ECO:0007669"/>
    <property type="project" value="InterPro"/>
</dbReference>
<dbReference type="Pfam" id="PF01590">
    <property type="entry name" value="GAF"/>
    <property type="match status" value="1"/>
</dbReference>
<dbReference type="Gene3D" id="3.30.450.40">
    <property type="match status" value="1"/>
</dbReference>
<feature type="domain" description="GAF" evidence="14">
    <location>
        <begin position="255"/>
        <end position="400"/>
    </location>
</feature>
<dbReference type="Pfam" id="PF07730">
    <property type="entry name" value="HisKA_3"/>
    <property type="match status" value="1"/>
</dbReference>
<dbReference type="SUPFAM" id="SSF55874">
    <property type="entry name" value="ATPase domain of HSP90 chaperone/DNA topoisomerase II/histidine kinase"/>
    <property type="match status" value="1"/>
</dbReference>
<evidence type="ECO:0000256" key="4">
    <source>
        <dbReference type="ARBA" id="ARBA00022553"/>
    </source>
</evidence>
<dbReference type="Pfam" id="PF02518">
    <property type="entry name" value="HATPase_c"/>
    <property type="match status" value="1"/>
</dbReference>
<evidence type="ECO:0000259" key="15">
    <source>
        <dbReference type="SMART" id="SM00387"/>
    </source>
</evidence>
<evidence type="ECO:0000256" key="9">
    <source>
        <dbReference type="ARBA" id="ARBA00022840"/>
    </source>
</evidence>
<dbReference type="GO" id="GO:0046983">
    <property type="term" value="F:protein dimerization activity"/>
    <property type="evidence" value="ECO:0007669"/>
    <property type="project" value="InterPro"/>
</dbReference>
<feature type="transmembrane region" description="Helical" evidence="13">
    <location>
        <begin position="51"/>
        <end position="80"/>
    </location>
</feature>
<evidence type="ECO:0000256" key="2">
    <source>
        <dbReference type="ARBA" id="ARBA00004141"/>
    </source>
</evidence>
<keyword evidence="5" id="KW-0808">Transferase</keyword>
<dbReference type="InterPro" id="IPR050482">
    <property type="entry name" value="Sensor_HK_TwoCompSys"/>
</dbReference>
<dbReference type="RefSeq" id="WP_190252763.1">
    <property type="nucleotide sequence ID" value="NZ_BMPI01000028.1"/>
</dbReference>
<evidence type="ECO:0000256" key="10">
    <source>
        <dbReference type="ARBA" id="ARBA00022989"/>
    </source>
</evidence>
<dbReference type="GO" id="GO:0016020">
    <property type="term" value="C:membrane"/>
    <property type="evidence" value="ECO:0007669"/>
    <property type="project" value="UniProtKB-SubCell"/>
</dbReference>
<keyword evidence="11" id="KW-0902">Two-component regulatory system</keyword>
<feature type="domain" description="Histidine kinase/HSP90-like ATPase" evidence="15">
    <location>
        <begin position="513"/>
        <end position="609"/>
    </location>
</feature>
<dbReference type="Gene3D" id="1.20.120.620">
    <property type="entry name" value="Backbone structure of the membrane domain of e. Coli histidine kinase receptor kdpd"/>
    <property type="match status" value="1"/>
</dbReference>